<dbReference type="GO" id="GO:0052914">
    <property type="term" value="F:16S rRNA (guanine(1207)-N(2))-methyltransferase activity"/>
    <property type="evidence" value="ECO:0007669"/>
    <property type="project" value="UniProtKB-EC"/>
</dbReference>
<dbReference type="Pfam" id="PF08468">
    <property type="entry name" value="MTS_N"/>
    <property type="match status" value="1"/>
</dbReference>
<sequence length="342" mass="37329">MKALSNTAKAFSFAFEQIFDRPPNSDTAFFLRAEPLEGAARLWQRGICNVQSCKPIHDRLQEDGCRVSSELNRSGFDLGLLLLTKHKLENQANLARAWAALRPGGRVICIGGNDVGVASAEKAFKGLLDQPASLSKHHCKVLWGRRGERPPAILEQWAEAGRLQRVPSLACWSQPGIYNWNKIDAGSALLVQALPDDLQGRAADLGAGWGYLSQQLLQRQKKITAIDLFEAEELALNAAKANLAPDAAAAALRFHWHDVAQGLPAAAFDLVVMNPPFHDGKAVDIELGRAFITAAAQALVPGGKLFMVANRQLPYEDTLNGVFRTQTLLCENALYKVFSAVR</sequence>
<dbReference type="InterPro" id="IPR002052">
    <property type="entry name" value="DNA_methylase_N6_adenine_CS"/>
</dbReference>
<dbReference type="PANTHER" id="PTHR47816:SF4">
    <property type="entry name" value="RIBOSOMAL RNA SMALL SUBUNIT METHYLTRANSFERASE C"/>
    <property type="match status" value="1"/>
</dbReference>
<comment type="caution">
    <text evidence="7">The sequence shown here is derived from an EMBL/GenBank/DDBJ whole genome shotgun (WGS) entry which is preliminary data.</text>
</comment>
<proteinExistence type="predicted"/>
<feature type="domain" description="Methyltransferase small N-terminal" evidence="6">
    <location>
        <begin position="55"/>
        <end position="159"/>
    </location>
</feature>
<feature type="domain" description="Methyltransferase small" evidence="5">
    <location>
        <begin position="171"/>
        <end position="338"/>
    </location>
</feature>
<evidence type="ECO:0000256" key="4">
    <source>
        <dbReference type="ARBA" id="ARBA00022679"/>
    </source>
</evidence>
<dbReference type="InterPro" id="IPR029063">
    <property type="entry name" value="SAM-dependent_MTases_sf"/>
</dbReference>
<name>A0A1J5PY05_9ZZZZ</name>
<dbReference type="EMBL" id="MLJW01003165">
    <property type="protein sequence ID" value="OIQ72695.1"/>
    <property type="molecule type" value="Genomic_DNA"/>
</dbReference>
<dbReference type="CDD" id="cd02440">
    <property type="entry name" value="AdoMet_MTases"/>
    <property type="match status" value="1"/>
</dbReference>
<keyword evidence="3 7" id="KW-0489">Methyltransferase</keyword>
<organism evidence="7">
    <name type="scientific">mine drainage metagenome</name>
    <dbReference type="NCBI Taxonomy" id="410659"/>
    <lineage>
        <taxon>unclassified sequences</taxon>
        <taxon>metagenomes</taxon>
        <taxon>ecological metagenomes</taxon>
    </lineage>
</organism>
<dbReference type="InterPro" id="IPR046977">
    <property type="entry name" value="RsmC/RlmG"/>
</dbReference>
<dbReference type="GO" id="GO:0003676">
    <property type="term" value="F:nucleic acid binding"/>
    <property type="evidence" value="ECO:0007669"/>
    <property type="project" value="InterPro"/>
</dbReference>
<dbReference type="InterPro" id="IPR007848">
    <property type="entry name" value="Small_mtfrase_dom"/>
</dbReference>
<accession>A0A1J5PY05</accession>
<dbReference type="PROSITE" id="PS00092">
    <property type="entry name" value="N6_MTASE"/>
    <property type="match status" value="1"/>
</dbReference>
<keyword evidence="4 7" id="KW-0808">Transferase</keyword>
<protein>
    <submittedName>
        <fullName evidence="7">Ribosomal RNA small subunit methyltransferase C</fullName>
        <ecNumber evidence="7">2.1.1.172</ecNumber>
    </submittedName>
</protein>
<evidence type="ECO:0000259" key="5">
    <source>
        <dbReference type="Pfam" id="PF05175"/>
    </source>
</evidence>
<evidence type="ECO:0000256" key="2">
    <source>
        <dbReference type="ARBA" id="ARBA00022552"/>
    </source>
</evidence>
<dbReference type="AlphaFoldDB" id="A0A1J5PY05"/>
<reference evidence="7" key="1">
    <citation type="submission" date="2016-10" db="EMBL/GenBank/DDBJ databases">
        <title>Sequence of Gallionella enrichment culture.</title>
        <authorList>
            <person name="Poehlein A."/>
            <person name="Muehling M."/>
            <person name="Daniel R."/>
        </authorList>
    </citation>
    <scope>NUCLEOTIDE SEQUENCE</scope>
</reference>
<gene>
    <name evidence="7" type="primary">rsmC_2</name>
    <name evidence="7" type="ORF">GALL_456760</name>
</gene>
<keyword evidence="1" id="KW-0963">Cytoplasm</keyword>
<dbReference type="SUPFAM" id="SSF53335">
    <property type="entry name" value="S-adenosyl-L-methionine-dependent methyltransferases"/>
    <property type="match status" value="1"/>
</dbReference>
<dbReference type="Pfam" id="PF05175">
    <property type="entry name" value="MTS"/>
    <property type="match status" value="1"/>
</dbReference>
<evidence type="ECO:0000259" key="6">
    <source>
        <dbReference type="Pfam" id="PF08468"/>
    </source>
</evidence>
<dbReference type="Gene3D" id="3.40.50.150">
    <property type="entry name" value="Vaccinia Virus protein VP39"/>
    <property type="match status" value="2"/>
</dbReference>
<dbReference type="InterPro" id="IPR013675">
    <property type="entry name" value="Mtase_sm_N"/>
</dbReference>
<dbReference type="EC" id="2.1.1.172" evidence="7"/>
<evidence type="ECO:0000256" key="1">
    <source>
        <dbReference type="ARBA" id="ARBA00022490"/>
    </source>
</evidence>
<keyword evidence="2" id="KW-0698">rRNA processing</keyword>
<evidence type="ECO:0000256" key="3">
    <source>
        <dbReference type="ARBA" id="ARBA00022603"/>
    </source>
</evidence>
<dbReference type="PANTHER" id="PTHR47816">
    <property type="entry name" value="RIBOSOMAL RNA SMALL SUBUNIT METHYLTRANSFERASE C"/>
    <property type="match status" value="1"/>
</dbReference>
<evidence type="ECO:0000313" key="7">
    <source>
        <dbReference type="EMBL" id="OIQ72695.1"/>
    </source>
</evidence>